<reference evidence="1" key="1">
    <citation type="submission" date="2014-05" db="EMBL/GenBank/DDBJ databases">
        <authorList>
            <person name="Chronopoulou M."/>
        </authorList>
    </citation>
    <scope>NUCLEOTIDE SEQUENCE</scope>
    <source>
        <tissue evidence="1">Whole organism</tissue>
    </source>
</reference>
<dbReference type="AlphaFoldDB" id="A0A0K2U9D9"/>
<organism evidence="1">
    <name type="scientific">Lepeophtheirus salmonis</name>
    <name type="common">Salmon louse</name>
    <name type="synonym">Caligus salmonis</name>
    <dbReference type="NCBI Taxonomy" id="72036"/>
    <lineage>
        <taxon>Eukaryota</taxon>
        <taxon>Metazoa</taxon>
        <taxon>Ecdysozoa</taxon>
        <taxon>Arthropoda</taxon>
        <taxon>Crustacea</taxon>
        <taxon>Multicrustacea</taxon>
        <taxon>Hexanauplia</taxon>
        <taxon>Copepoda</taxon>
        <taxon>Siphonostomatoida</taxon>
        <taxon>Caligidae</taxon>
        <taxon>Lepeophtheirus</taxon>
    </lineage>
</organism>
<proteinExistence type="predicted"/>
<protein>
    <submittedName>
        <fullName evidence="1">Uncharacterized protein</fullName>
    </submittedName>
</protein>
<sequence>MKIKGDFEESMFLWNSPEGRWRLVHNNVLTTLFEHSKNTQRKLPFNQNKKKVEECMKLCNTCLNY</sequence>
<evidence type="ECO:0000313" key="1">
    <source>
        <dbReference type="EMBL" id="CDW34577.1"/>
    </source>
</evidence>
<dbReference type="EMBL" id="HACA01017217">
    <property type="protein sequence ID" value="CDW34578.1"/>
    <property type="molecule type" value="Transcribed_RNA"/>
</dbReference>
<name>A0A0K2U9D9_LEPSM</name>
<accession>A0A0K2U9D9</accession>
<dbReference type="EMBL" id="HACA01017216">
    <property type="protein sequence ID" value="CDW34577.1"/>
    <property type="molecule type" value="Transcribed_RNA"/>
</dbReference>